<evidence type="ECO:0000313" key="2">
    <source>
        <dbReference type="EMBL" id="RZC34908.1"/>
    </source>
</evidence>
<reference evidence="2 3" key="1">
    <citation type="submission" date="2017-03" db="EMBL/GenBank/DDBJ databases">
        <title>Genome of the blue death feigning beetle - Asbolus verrucosus.</title>
        <authorList>
            <person name="Rider S.D."/>
        </authorList>
    </citation>
    <scope>NUCLEOTIDE SEQUENCE [LARGE SCALE GENOMIC DNA]</scope>
    <source>
        <strain evidence="2">Butters</strain>
        <tissue evidence="2">Head and leg muscle</tissue>
    </source>
</reference>
<evidence type="ECO:0000313" key="3">
    <source>
        <dbReference type="Proteomes" id="UP000292052"/>
    </source>
</evidence>
<dbReference type="Proteomes" id="UP000292052">
    <property type="component" value="Unassembled WGS sequence"/>
</dbReference>
<comment type="caution">
    <text evidence="2">The sequence shown here is derived from an EMBL/GenBank/DDBJ whole genome shotgun (WGS) entry which is preliminary data.</text>
</comment>
<dbReference type="EMBL" id="QDEB01075654">
    <property type="protein sequence ID" value="RZC34908.1"/>
    <property type="molecule type" value="Genomic_DNA"/>
</dbReference>
<organism evidence="2 3">
    <name type="scientific">Asbolus verrucosus</name>
    <name type="common">Desert ironclad beetle</name>
    <dbReference type="NCBI Taxonomy" id="1661398"/>
    <lineage>
        <taxon>Eukaryota</taxon>
        <taxon>Metazoa</taxon>
        <taxon>Ecdysozoa</taxon>
        <taxon>Arthropoda</taxon>
        <taxon>Hexapoda</taxon>
        <taxon>Insecta</taxon>
        <taxon>Pterygota</taxon>
        <taxon>Neoptera</taxon>
        <taxon>Endopterygota</taxon>
        <taxon>Coleoptera</taxon>
        <taxon>Polyphaga</taxon>
        <taxon>Cucujiformia</taxon>
        <taxon>Tenebrionidae</taxon>
        <taxon>Pimeliinae</taxon>
        <taxon>Asbolus</taxon>
    </lineage>
</organism>
<sequence length="52" mass="5989">MRVTGYLTPSHRDAGRPRTKRTPALEKAMLEEMGEYPDISTYNLALHLHLYS</sequence>
<dbReference type="AlphaFoldDB" id="A0A482VRB8"/>
<evidence type="ECO:0000256" key="1">
    <source>
        <dbReference type="SAM" id="MobiDB-lite"/>
    </source>
</evidence>
<accession>A0A482VRB8</accession>
<gene>
    <name evidence="2" type="ORF">BDFB_011934</name>
</gene>
<feature type="region of interest" description="Disordered" evidence="1">
    <location>
        <begin position="1"/>
        <end position="21"/>
    </location>
</feature>
<keyword evidence="3" id="KW-1185">Reference proteome</keyword>
<proteinExistence type="predicted"/>
<protein>
    <submittedName>
        <fullName evidence="2">Uncharacterized protein</fullName>
    </submittedName>
</protein>
<name>A0A482VRB8_ASBVE</name>